<dbReference type="RefSeq" id="WP_390222919.1">
    <property type="nucleotide sequence ID" value="NZ_JBHTAA010000005.1"/>
</dbReference>
<reference evidence="2 3" key="1">
    <citation type="journal article" date="2019" name="Int. J. Syst. Evol. Microbiol.">
        <title>The Global Catalogue of Microorganisms (GCM) 10K type strain sequencing project: providing services to taxonomists for standard genome sequencing and annotation.</title>
        <authorList>
            <consortium name="The Broad Institute Genomics Platform"/>
            <consortium name="The Broad Institute Genome Sequencing Center for Infectious Disease"/>
            <person name="Wu L."/>
            <person name="Ma J."/>
        </authorList>
    </citation>
    <scope>NUCLEOTIDE SEQUENCE [LARGE SCALE GENOMIC DNA]</scope>
    <source>
        <strain evidence="2 3">DSM 29988</strain>
    </source>
</reference>
<gene>
    <name evidence="2" type="primary">neuC</name>
    <name evidence="2" type="ORF">ACFQJC_08645</name>
</gene>
<keyword evidence="3" id="KW-1185">Reference proteome</keyword>
<keyword evidence="2" id="KW-0326">Glycosidase</keyword>
<evidence type="ECO:0000313" key="3">
    <source>
        <dbReference type="Proteomes" id="UP001596481"/>
    </source>
</evidence>
<proteinExistence type="predicted"/>
<evidence type="ECO:0000259" key="1">
    <source>
        <dbReference type="Pfam" id="PF02350"/>
    </source>
</evidence>
<dbReference type="PANTHER" id="PTHR43174:SF3">
    <property type="entry name" value="UDP-N-ACETYLGLUCOSAMINE 2-EPIMERASE"/>
    <property type="match status" value="1"/>
</dbReference>
<dbReference type="GO" id="GO:0016798">
    <property type="term" value="F:hydrolase activity, acting on glycosyl bonds"/>
    <property type="evidence" value="ECO:0007669"/>
    <property type="project" value="UniProtKB-KW"/>
</dbReference>
<dbReference type="PANTHER" id="PTHR43174">
    <property type="entry name" value="UDP-N-ACETYLGLUCOSAMINE 2-EPIMERASE"/>
    <property type="match status" value="1"/>
</dbReference>
<dbReference type="AlphaFoldDB" id="A0ABD5ZE69"/>
<dbReference type="InterPro" id="IPR003331">
    <property type="entry name" value="UDP_GlcNAc_Epimerase_2_dom"/>
</dbReference>
<accession>A0ABD5ZE69</accession>
<dbReference type="Proteomes" id="UP001596481">
    <property type="component" value="Unassembled WGS sequence"/>
</dbReference>
<feature type="domain" description="UDP-N-acetylglucosamine 2-epimerase" evidence="1">
    <location>
        <begin position="25"/>
        <end position="369"/>
    </location>
</feature>
<evidence type="ECO:0000313" key="2">
    <source>
        <dbReference type="EMBL" id="MFC7203580.1"/>
    </source>
</evidence>
<dbReference type="EMBL" id="JBHTAA010000005">
    <property type="protein sequence ID" value="MFC7203580.1"/>
    <property type="molecule type" value="Genomic_DNA"/>
</dbReference>
<protein>
    <submittedName>
        <fullName evidence="2">UDP-N-acetylglucosamine 2-epimerase</fullName>
        <ecNumber evidence="2">3.2.1.183</ecNumber>
    </submittedName>
</protein>
<dbReference type="InterPro" id="IPR029767">
    <property type="entry name" value="WecB-like"/>
</dbReference>
<dbReference type="EC" id="3.2.1.183" evidence="2"/>
<dbReference type="InterPro" id="IPR020004">
    <property type="entry name" value="UDP-GlcNAc_Epase"/>
</dbReference>
<dbReference type="Pfam" id="PF02350">
    <property type="entry name" value="Epimerase_2"/>
    <property type="match status" value="1"/>
</dbReference>
<keyword evidence="2" id="KW-0378">Hydrolase</keyword>
<comment type="caution">
    <text evidence="2">The sequence shown here is derived from an EMBL/GenBank/DDBJ whole genome shotgun (WGS) entry which is preliminary data.</text>
</comment>
<dbReference type="SUPFAM" id="SSF53756">
    <property type="entry name" value="UDP-Glycosyltransferase/glycogen phosphorylase"/>
    <property type="match status" value="1"/>
</dbReference>
<name>A0ABD5ZE69_9EURY</name>
<sequence>MNSRTIGVVTGTRAEYGLLKSSMDAIRDHPQMDLTVYVTGMHLSPQYGNTRDDIVNDGFDDIVDVHMLLDGDSELSMVKSLGVGISSFADVFGRDDPDIVLVLGDRDEALAAGMAAAHMNIPVAHVHGGDTTGGAIIDDSIRHALTKFSHIHFPVSRLSEERILKLGEEPWRTMVVGAPGLDEILDGNYADPADVLERHGIAPSGRPLTLVVQHPVTTAPGEAGVQMRETLDGIADSDVHPVIIYPNSDAGGKLIIDEIESHPVGEQAEVFRSLPRADYLGLMAAADVMVGNSSSGIIEAPSFDLPVVNIGPRQDERERSENTLDVPHEREEITGAIERALTADFRERVAAAGNPYDYGGAAQNICERLATVELGEKLLRKRLTY</sequence>
<organism evidence="2 3">
    <name type="scientific">Haloferax namakaokahaiae</name>
    <dbReference type="NCBI Taxonomy" id="1748331"/>
    <lineage>
        <taxon>Archaea</taxon>
        <taxon>Methanobacteriati</taxon>
        <taxon>Methanobacteriota</taxon>
        <taxon>Stenosarchaea group</taxon>
        <taxon>Halobacteria</taxon>
        <taxon>Halobacteriales</taxon>
        <taxon>Haloferacaceae</taxon>
        <taxon>Haloferax</taxon>
    </lineage>
</organism>
<dbReference type="NCBIfam" id="TIGR03568">
    <property type="entry name" value="NeuC_NnaA"/>
    <property type="match status" value="1"/>
</dbReference>
<dbReference type="Gene3D" id="3.40.50.2000">
    <property type="entry name" value="Glycogen Phosphorylase B"/>
    <property type="match status" value="2"/>
</dbReference>